<evidence type="ECO:0000256" key="1">
    <source>
        <dbReference type="ARBA" id="ARBA00004141"/>
    </source>
</evidence>
<dbReference type="SUPFAM" id="SSF103473">
    <property type="entry name" value="MFS general substrate transporter"/>
    <property type="match status" value="1"/>
</dbReference>
<feature type="transmembrane region" description="Helical" evidence="2">
    <location>
        <begin position="144"/>
        <end position="165"/>
    </location>
</feature>
<dbReference type="Proteomes" id="UP000694865">
    <property type="component" value="Unplaced"/>
</dbReference>
<evidence type="ECO:0000313" key="5">
    <source>
        <dbReference type="RefSeq" id="XP_006814352.1"/>
    </source>
</evidence>
<proteinExistence type="predicted"/>
<dbReference type="PANTHER" id="PTHR11360">
    <property type="entry name" value="MONOCARBOXYLATE TRANSPORTER"/>
    <property type="match status" value="1"/>
</dbReference>
<name>A0ABM0M2W1_SACKO</name>
<feature type="transmembrane region" description="Helical" evidence="2">
    <location>
        <begin position="21"/>
        <end position="48"/>
    </location>
</feature>
<feature type="transmembrane region" description="Helical" evidence="2">
    <location>
        <begin position="177"/>
        <end position="195"/>
    </location>
</feature>
<feature type="transmembrane region" description="Helical" evidence="2">
    <location>
        <begin position="327"/>
        <end position="347"/>
    </location>
</feature>
<feature type="domain" description="Major facilitator superfamily (MFS) profile" evidence="3">
    <location>
        <begin position="22"/>
        <end position="400"/>
    </location>
</feature>
<keyword evidence="2" id="KW-0812">Transmembrane</keyword>
<dbReference type="InterPro" id="IPR036259">
    <property type="entry name" value="MFS_trans_sf"/>
</dbReference>
<accession>A0ABM0M2W1</accession>
<evidence type="ECO:0000259" key="3">
    <source>
        <dbReference type="PROSITE" id="PS50850"/>
    </source>
</evidence>
<evidence type="ECO:0000256" key="2">
    <source>
        <dbReference type="SAM" id="Phobius"/>
    </source>
</evidence>
<dbReference type="InterPro" id="IPR020846">
    <property type="entry name" value="MFS_dom"/>
</dbReference>
<feature type="transmembrane region" description="Helical" evidence="2">
    <location>
        <begin position="298"/>
        <end position="321"/>
    </location>
</feature>
<dbReference type="PANTHER" id="PTHR11360:SF284">
    <property type="entry name" value="EG:103B4.3 PROTEIN-RELATED"/>
    <property type="match status" value="1"/>
</dbReference>
<feature type="transmembrane region" description="Helical" evidence="2">
    <location>
        <begin position="60"/>
        <end position="79"/>
    </location>
</feature>
<feature type="transmembrane region" description="Helical" evidence="2">
    <location>
        <begin position="263"/>
        <end position="286"/>
    </location>
</feature>
<feature type="transmembrane region" description="Helical" evidence="2">
    <location>
        <begin position="240"/>
        <end position="257"/>
    </location>
</feature>
<gene>
    <name evidence="5" type="primary">LOC100371611</name>
</gene>
<sequence>MQRKVKHYHGDRQEEGGWGWLVVLHCHVMFLLIVGLTGSFGVLVVRLVEYFDEDVGDVSWIPSLSTAVQLFISPVAGALSKRHGTRPVVVAGALISSIGWIMSTFATSVLFLCISFGFLTGIGYGLAYVPSVAMIGEYFERRHALANSIAYVGSGIGLIALPPFLQVVMDTYGWRGTFFIAGAINLNMIASSVLLRPLNRKLDDKDTSTVCNSGGPGNLIGRLTHGCFVGSIDLLKPARVYLGSTAVCGIACLLTPTADNYVTLALCAALIGLSSGMFMPLISVVMKDFVGIEQLSHALGLSFLLMGVGDCMGPPIAGLLYDATNSYTLSFTIAGAALLASSCLLLFEIPVRNRRDSIYQKVSLSSSVTEGERLSGWDTVSVNIIYFKDDMVSRGPVTEL</sequence>
<dbReference type="PROSITE" id="PS50850">
    <property type="entry name" value="MFS"/>
    <property type="match status" value="1"/>
</dbReference>
<dbReference type="InterPro" id="IPR050327">
    <property type="entry name" value="Proton-linked_MCT"/>
</dbReference>
<dbReference type="InterPro" id="IPR011701">
    <property type="entry name" value="MFS"/>
</dbReference>
<dbReference type="Gene3D" id="1.20.1250.20">
    <property type="entry name" value="MFS general substrate transporter like domains"/>
    <property type="match status" value="2"/>
</dbReference>
<reference evidence="5" key="1">
    <citation type="submission" date="2025-08" db="UniProtKB">
        <authorList>
            <consortium name="RefSeq"/>
        </authorList>
    </citation>
    <scope>IDENTIFICATION</scope>
    <source>
        <tissue evidence="5">Testes</tissue>
    </source>
</reference>
<protein>
    <submittedName>
        <fullName evidence="5">Monocarboxylate transporter 12-like</fullName>
    </submittedName>
</protein>
<keyword evidence="4" id="KW-1185">Reference proteome</keyword>
<feature type="transmembrane region" description="Helical" evidence="2">
    <location>
        <begin position="86"/>
        <end position="103"/>
    </location>
</feature>
<dbReference type="GeneID" id="100371611"/>
<feature type="transmembrane region" description="Helical" evidence="2">
    <location>
        <begin position="109"/>
        <end position="132"/>
    </location>
</feature>
<dbReference type="CDD" id="cd17352">
    <property type="entry name" value="MFS_MCT_SLC16"/>
    <property type="match status" value="1"/>
</dbReference>
<evidence type="ECO:0000313" key="4">
    <source>
        <dbReference type="Proteomes" id="UP000694865"/>
    </source>
</evidence>
<dbReference type="Pfam" id="PF07690">
    <property type="entry name" value="MFS_1"/>
    <property type="match status" value="2"/>
</dbReference>
<dbReference type="RefSeq" id="XP_006814352.1">
    <property type="nucleotide sequence ID" value="XM_006814289.1"/>
</dbReference>
<organism evidence="4 5">
    <name type="scientific">Saccoglossus kowalevskii</name>
    <name type="common">Acorn worm</name>
    <dbReference type="NCBI Taxonomy" id="10224"/>
    <lineage>
        <taxon>Eukaryota</taxon>
        <taxon>Metazoa</taxon>
        <taxon>Hemichordata</taxon>
        <taxon>Enteropneusta</taxon>
        <taxon>Harrimaniidae</taxon>
        <taxon>Saccoglossus</taxon>
    </lineage>
</organism>
<keyword evidence="2" id="KW-1133">Transmembrane helix</keyword>
<comment type="subcellular location">
    <subcellularLocation>
        <location evidence="1">Membrane</location>
        <topology evidence="1">Multi-pass membrane protein</topology>
    </subcellularLocation>
</comment>
<keyword evidence="2" id="KW-0472">Membrane</keyword>